<gene>
    <name evidence="13" type="ORF">HK097_004723</name>
</gene>
<feature type="chain" id="PRO_5042021699" description="G-protein coupled receptors family 3 profile domain-containing protein" evidence="11">
    <location>
        <begin position="22"/>
        <end position="1189"/>
    </location>
</feature>
<dbReference type="InterPro" id="IPR017978">
    <property type="entry name" value="GPCR_3_C"/>
</dbReference>
<organism evidence="13 14">
    <name type="scientific">Rhizophlyctis rosea</name>
    <dbReference type="NCBI Taxonomy" id="64517"/>
    <lineage>
        <taxon>Eukaryota</taxon>
        <taxon>Fungi</taxon>
        <taxon>Fungi incertae sedis</taxon>
        <taxon>Chytridiomycota</taxon>
        <taxon>Chytridiomycota incertae sedis</taxon>
        <taxon>Chytridiomycetes</taxon>
        <taxon>Rhizophlyctidales</taxon>
        <taxon>Rhizophlyctidaceae</taxon>
        <taxon>Rhizophlyctis</taxon>
    </lineage>
</organism>
<dbReference type="AlphaFoldDB" id="A0AAD5SDW5"/>
<evidence type="ECO:0000313" key="13">
    <source>
        <dbReference type="EMBL" id="KAJ3053246.1"/>
    </source>
</evidence>
<sequence>MRILAVRLLFALVALVELVATQRNAMTIGNGLDWGDWSTNGAGEVERRAAVDIPRPGPYSFLQPYEYDAYRYKGIGFSMSGAGKVAWRAWNGNNPYSQWVFFIKTPIATQPTLNEESIYVMMFSAANRTYSKGHTQLKAVYDATLTQAFGDWTRYVVPLEKLANEYKQFYPTFDTFEMQHTIANVKLTIDYAGFIGTYDAYSVAPPPPPVTTIDQPFTYLTEGKSQKGVDTKEVIQWVCSINAPAMSYPDLTGVMISGWRDTNISIPMAMTMTDAVYANELWNIQDMDRGPTTLDAYSYPHPAYACAMHNADYMEIGNAEIVGPDNLIVFWAPEQRADAAHLTAALASYVKATRDENGTDTVAFHIRYRPDPFYGIEYDWVQILGVDCSDEYVKGPNYRTLRHRCPDVIFFKDEQMGWLKTGQNMLLSMNSLEREYFKKNGFLASLSILPLLQKYTVYSEENYAIPYALYFDAWLINKNTVNNVIKMPMPPDGTTAGTNQWGSAWWETWNIKKLNEYIDAMYAKGINNIFPLTTGGETKWSTFLGFPYGASVLNSTGRCGLDESMEQALTETIVYWKSKSNWVNGIDSQKYSKSNDPAMQHIPGVLPWRGTYPSYGPNAEDFEVWRAREPLEDPSKEPIFSWKDTFNMDPPNQVRTFEGFAFDYGYGAGGTYTRIYPPTGAGYMGAKLMGIARSTRNSTRTYEILMAAFARNKRFQVNCPNMGLNNVGGVSGYLGIKDIAEFKQQGKSFYDGMIDHSIAVGTPAAQSMSYGRIAIKNPMQVAWNDILYKDKPVADSLARACKIINANTKPPCTASDLEPFLEDDIKSNAATLKFEWKADRGCNENLPNSAKKPVPLAAAVPTVFVSTESGIAKAMTALAGACMVIIFLIILMFFHKRDSPPIRAASRLFSNLILLGGEVTLASVILRTSVQGKLEWPQCFGTYWFFALGFGLVMGSLFVKTYRVDRIFRNKKMGFSLPDIQLFGYVLFIELVEIAFLLVLQFKLDDPSYERKITIPLTDYAVTQKSCPVSSQVGPILLYVWNAFIILMAAVYAMRTRKVQSAYNENIFTVAAIALISVISIVIVPVLTIIESPNAIFLMVSLGTIVGTTLSVLVFAIPKLMLAYEIVSFKQALNAVTTRAAQMTTSSGDESSGTKKRGTQSSAGTGKPSTAVRSGGGVLKSAGGSESNA</sequence>
<dbReference type="EMBL" id="JADGJD010000224">
    <property type="protein sequence ID" value="KAJ3053246.1"/>
    <property type="molecule type" value="Genomic_DNA"/>
</dbReference>
<feature type="transmembrane region" description="Helical" evidence="10">
    <location>
        <begin position="1096"/>
        <end position="1117"/>
    </location>
</feature>
<feature type="compositionally biased region" description="Polar residues" evidence="9">
    <location>
        <begin position="1159"/>
        <end position="1172"/>
    </location>
</feature>
<evidence type="ECO:0000256" key="2">
    <source>
        <dbReference type="ARBA" id="ARBA00022692"/>
    </source>
</evidence>
<evidence type="ECO:0000256" key="4">
    <source>
        <dbReference type="ARBA" id="ARBA00023040"/>
    </source>
</evidence>
<feature type="region of interest" description="Disordered" evidence="9">
    <location>
        <begin position="1144"/>
        <end position="1189"/>
    </location>
</feature>
<evidence type="ECO:0000256" key="5">
    <source>
        <dbReference type="ARBA" id="ARBA00023136"/>
    </source>
</evidence>
<name>A0AAD5SDW5_9FUNG</name>
<dbReference type="GO" id="GO:0038039">
    <property type="term" value="C:G protein-coupled receptor heterodimeric complex"/>
    <property type="evidence" value="ECO:0007669"/>
    <property type="project" value="TreeGrafter"/>
</dbReference>
<keyword evidence="2 10" id="KW-0812">Transmembrane</keyword>
<comment type="subcellular location">
    <subcellularLocation>
        <location evidence="1">Membrane</location>
        <topology evidence="1">Multi-pass membrane protein</topology>
    </subcellularLocation>
</comment>
<dbReference type="Proteomes" id="UP001212841">
    <property type="component" value="Unassembled WGS sequence"/>
</dbReference>
<protein>
    <recommendedName>
        <fullName evidence="12">G-protein coupled receptors family 3 profile domain-containing protein</fullName>
    </recommendedName>
</protein>
<dbReference type="GO" id="GO:0007214">
    <property type="term" value="P:gamma-aminobutyric acid signaling pathway"/>
    <property type="evidence" value="ECO:0007669"/>
    <property type="project" value="TreeGrafter"/>
</dbReference>
<evidence type="ECO:0000256" key="7">
    <source>
        <dbReference type="ARBA" id="ARBA00023180"/>
    </source>
</evidence>
<feature type="transmembrane region" description="Helical" evidence="10">
    <location>
        <begin position="908"/>
        <end position="930"/>
    </location>
</feature>
<evidence type="ECO:0000256" key="10">
    <source>
        <dbReference type="SAM" id="Phobius"/>
    </source>
</evidence>
<accession>A0AAD5SDW5</accession>
<proteinExistence type="predicted"/>
<dbReference type="PRINTS" id="PR01176">
    <property type="entry name" value="GABABRECEPTR"/>
</dbReference>
<dbReference type="PANTHER" id="PTHR10519:SF20">
    <property type="entry name" value="G-PROTEIN COUPLED RECEPTOR 156-RELATED"/>
    <property type="match status" value="1"/>
</dbReference>
<evidence type="ECO:0000256" key="8">
    <source>
        <dbReference type="ARBA" id="ARBA00023224"/>
    </source>
</evidence>
<feature type="signal peptide" evidence="11">
    <location>
        <begin position="1"/>
        <end position="21"/>
    </location>
</feature>
<keyword evidence="11" id="KW-0732">Signal</keyword>
<evidence type="ECO:0000256" key="3">
    <source>
        <dbReference type="ARBA" id="ARBA00022989"/>
    </source>
</evidence>
<keyword evidence="4" id="KW-0297">G-protein coupled receptor</keyword>
<keyword evidence="3 10" id="KW-1133">Transmembrane helix</keyword>
<feature type="transmembrane region" description="Helical" evidence="10">
    <location>
        <begin position="942"/>
        <end position="962"/>
    </location>
</feature>
<comment type="caution">
    <text evidence="13">The sequence shown here is derived from an EMBL/GenBank/DDBJ whole genome shotgun (WGS) entry which is preliminary data.</text>
</comment>
<evidence type="ECO:0000256" key="11">
    <source>
        <dbReference type="SAM" id="SignalP"/>
    </source>
</evidence>
<evidence type="ECO:0000256" key="9">
    <source>
        <dbReference type="SAM" id="MobiDB-lite"/>
    </source>
</evidence>
<keyword evidence="14" id="KW-1185">Reference proteome</keyword>
<dbReference type="InterPro" id="IPR002455">
    <property type="entry name" value="GPCR3_GABA-B"/>
</dbReference>
<evidence type="ECO:0000256" key="1">
    <source>
        <dbReference type="ARBA" id="ARBA00004141"/>
    </source>
</evidence>
<keyword evidence="6" id="KW-0675">Receptor</keyword>
<dbReference type="PANTHER" id="PTHR10519">
    <property type="entry name" value="GABA-B RECEPTOR"/>
    <property type="match status" value="1"/>
</dbReference>
<feature type="transmembrane region" description="Helical" evidence="10">
    <location>
        <begin position="982"/>
        <end position="1002"/>
    </location>
</feature>
<feature type="transmembrane region" description="Helical" evidence="10">
    <location>
        <begin position="1036"/>
        <end position="1054"/>
    </location>
</feature>
<evidence type="ECO:0000256" key="6">
    <source>
        <dbReference type="ARBA" id="ARBA00023170"/>
    </source>
</evidence>
<keyword evidence="7" id="KW-0325">Glycoprotein</keyword>
<dbReference type="CDD" id="cd15047">
    <property type="entry name" value="7tmC_GABA-B-like"/>
    <property type="match status" value="1"/>
</dbReference>
<dbReference type="Pfam" id="PF00003">
    <property type="entry name" value="7tm_3"/>
    <property type="match status" value="1"/>
</dbReference>
<evidence type="ECO:0000259" key="12">
    <source>
        <dbReference type="PROSITE" id="PS50259"/>
    </source>
</evidence>
<dbReference type="GO" id="GO:0004965">
    <property type="term" value="F:G protein-coupled GABA receptor activity"/>
    <property type="evidence" value="ECO:0007669"/>
    <property type="project" value="InterPro"/>
</dbReference>
<reference evidence="13" key="1">
    <citation type="submission" date="2020-05" db="EMBL/GenBank/DDBJ databases">
        <title>Phylogenomic resolution of chytrid fungi.</title>
        <authorList>
            <person name="Stajich J.E."/>
            <person name="Amses K."/>
            <person name="Simmons R."/>
            <person name="Seto K."/>
            <person name="Myers J."/>
            <person name="Bonds A."/>
            <person name="Quandt C.A."/>
            <person name="Barry K."/>
            <person name="Liu P."/>
            <person name="Grigoriev I."/>
            <person name="Longcore J.E."/>
            <person name="James T.Y."/>
        </authorList>
    </citation>
    <scope>NUCLEOTIDE SEQUENCE</scope>
    <source>
        <strain evidence="13">JEL0318</strain>
    </source>
</reference>
<evidence type="ECO:0000313" key="14">
    <source>
        <dbReference type="Proteomes" id="UP001212841"/>
    </source>
</evidence>
<feature type="transmembrane region" description="Helical" evidence="10">
    <location>
        <begin position="874"/>
        <end position="896"/>
    </location>
</feature>
<keyword evidence="8" id="KW-0807">Transducer</keyword>
<feature type="domain" description="G-protein coupled receptors family 3 profile" evidence="12">
    <location>
        <begin position="871"/>
        <end position="1122"/>
    </location>
</feature>
<keyword evidence="5 10" id="KW-0472">Membrane</keyword>
<feature type="transmembrane region" description="Helical" evidence="10">
    <location>
        <begin position="1066"/>
        <end position="1090"/>
    </location>
</feature>
<dbReference type="PROSITE" id="PS50259">
    <property type="entry name" value="G_PROTEIN_RECEP_F3_4"/>
    <property type="match status" value="1"/>
</dbReference>